<dbReference type="PANTHER" id="PTHR24356">
    <property type="entry name" value="SERINE/THREONINE-PROTEIN KINASE"/>
    <property type="match status" value="1"/>
</dbReference>
<dbReference type="CDD" id="cd05579">
    <property type="entry name" value="STKc_MAST_like"/>
    <property type="match status" value="1"/>
</dbReference>
<dbReference type="RefSeq" id="XP_001737683.1">
    <property type="nucleotide sequence ID" value="XM_001737631.1"/>
</dbReference>
<dbReference type="EMBL" id="DS549306">
    <property type="protein sequence ID" value="EDR26042.1"/>
    <property type="molecule type" value="Genomic_DNA"/>
</dbReference>
<dbReference type="eggNOG" id="KOG0606">
    <property type="taxonomic scope" value="Eukaryota"/>
</dbReference>
<feature type="domain" description="AGC-kinase C-terminal" evidence="11">
    <location>
        <begin position="1036"/>
        <end position="1098"/>
    </location>
</feature>
<dbReference type="Gene3D" id="2.30.29.30">
    <property type="entry name" value="Pleckstrin-homology domain (PH domain)/Phosphotyrosine-binding domain (PTB)"/>
    <property type="match status" value="1"/>
</dbReference>
<dbReference type="GeneID" id="5882732"/>
<reference evidence="13" key="1">
    <citation type="submission" date="2007-12" db="EMBL/GenBank/DDBJ databases">
        <title>Annotation of Entamoeba dispar SAW760.</title>
        <authorList>
            <person name="Lorenzi H."/>
            <person name="Inman J."/>
            <person name="Schobel S."/>
            <person name="Amedeo P."/>
            <person name="Caler E."/>
        </authorList>
    </citation>
    <scope>NUCLEOTIDE SEQUENCE [LARGE SCALE GENOMIC DNA]</scope>
    <source>
        <strain evidence="13">ATCC PRA-260 / SAW760</strain>
    </source>
</reference>
<evidence type="ECO:0000256" key="4">
    <source>
        <dbReference type="ARBA" id="ARBA00022741"/>
    </source>
</evidence>
<keyword evidence="2 12" id="KW-0723">Serine/threonine-protein kinase</keyword>
<gene>
    <name evidence="12" type="ORF">EDI_014220</name>
</gene>
<keyword evidence="3 12" id="KW-0808">Transferase</keyword>
<feature type="compositionally biased region" description="Low complexity" evidence="9">
    <location>
        <begin position="1114"/>
        <end position="1135"/>
    </location>
</feature>
<evidence type="ECO:0000313" key="12">
    <source>
        <dbReference type="EMBL" id="EDR26042.1"/>
    </source>
</evidence>
<dbReference type="PANTHER" id="PTHR24356:SF1">
    <property type="entry name" value="SERINE_THREONINE-PROTEIN KINASE GREATWALL"/>
    <property type="match status" value="1"/>
</dbReference>
<dbReference type="InterPro" id="IPR000961">
    <property type="entry name" value="AGC-kinase_C"/>
</dbReference>
<evidence type="ECO:0000259" key="11">
    <source>
        <dbReference type="PROSITE" id="PS51285"/>
    </source>
</evidence>
<evidence type="ECO:0000256" key="2">
    <source>
        <dbReference type="ARBA" id="ARBA00022527"/>
    </source>
</evidence>
<keyword evidence="5 12" id="KW-0418">Kinase</keyword>
<keyword evidence="4" id="KW-0547">Nucleotide-binding</keyword>
<dbReference type="FunFam" id="3.30.200.20:FF:000490">
    <property type="entry name" value="AGC family protein kinase"/>
    <property type="match status" value="1"/>
</dbReference>
<proteinExistence type="predicted"/>
<dbReference type="InterPro" id="IPR000719">
    <property type="entry name" value="Prot_kinase_dom"/>
</dbReference>
<dbReference type="SMART" id="SM00220">
    <property type="entry name" value="S_TKc"/>
    <property type="match status" value="1"/>
</dbReference>
<dbReference type="PROSITE" id="PS50011">
    <property type="entry name" value="PROTEIN_KINASE_DOM"/>
    <property type="match status" value="1"/>
</dbReference>
<dbReference type="GO" id="GO:0035556">
    <property type="term" value="P:intracellular signal transduction"/>
    <property type="evidence" value="ECO:0007669"/>
    <property type="project" value="TreeGrafter"/>
</dbReference>
<sequence>MSVPLAKSHNRPVSFRPSQMQTVRSMGKSEYGSLDITPRGEYFNTSTPTPVIEPNQIKVIDVKSELQIDLSTLKCVIIHIVTVQLDLTTKYLFKKSTDIHELDLFIHSVYDPNSTLHQKLNVSGTRDKTPLSIISMDCLPTDNHPSYKISLSPLSKNSTPPLDSWELSENHTKSFGKSMSRSGSVLLSPISLTPPKGVIVSPKQVPGLSSTPTDKINLSFNSSVLRTSPQTKLLLKEKRDYSQPITNSSSKLKQTSMFISQNIIKNTFNNETCEAPKTLTPPTETEKLLSERNEWEKELPQLPSRKDGYPLRDVGLKQYLSEVITLEGATDICYIYEWFVEKKQSIPFMSLRHPRVCGYLMKQSYIFGTWTERYVIIKDNVLVYFPSDRCIQRLEFPNDILQLIGSEIELNENIISINLINGMSYTFRVDEGNVNEWMLALNYAQQKKRRQRKYSEYSETPRKGTDTIKDDSEEKHIINKFYALKEEARRISLVYEEMSDKNSEQMKIFQLFRQLERLSYDDICSKTFINQYLHKLKDITTNNASDLLVFHYFQQFNEFISLTAVVKRILETPETPIIQPRNRQSSIGRRNQASMAMSPLNSPKTYDKAGLRVAICRMCEREIEFDVLAKHTFYCKMCFELCSNEPSCKLRLQILKDQLLKQKQIQQGGINYDGVIELTEELSNITKLSSKVLEQMNNSITMLEEITTHSVDVCLSAFAGMISKIVKRRLLLMKNYVSNHSIDMWTYTSLWDGNVHVEEASNGSVSLKDFDVLNKFSSGAYSRLYLVKKKTTGDVYAMKVSRKADMVRKNVVDGVLAEKQILQKSVNQSVVKLYYAFQDKCSLFLVMEFCPGGDLACLIREVGRLSEVTVKIYSAEIVLALEYIHSLGCIHRDLKPDNILIDANGHLKLTDFGLSVFGYKSEQNSFLDSRLLCTPDYVAPEVINERLYSTVSDYFSLGCMIYEMLVGVPPFNDKTPEAIFKRIRMNDYHWPTETSDDEDLISDNAYSIVNALLLPEEKKRLGAKGSEEVKNHPFFERIRWNTLLSESREDIFVPRLDNACDTGYFSRETKEFSPALGEDSIGFGNFDCTSVNRLAEKNISVLEEERDEIDYENSTECTSSSSTTPDSINESTFIA</sequence>
<dbReference type="Gene3D" id="1.10.510.10">
    <property type="entry name" value="Transferase(Phosphotransferase) domain 1"/>
    <property type="match status" value="1"/>
</dbReference>
<dbReference type="SUPFAM" id="SSF56112">
    <property type="entry name" value="Protein kinase-like (PK-like)"/>
    <property type="match status" value="1"/>
</dbReference>
<evidence type="ECO:0000259" key="10">
    <source>
        <dbReference type="PROSITE" id="PS50011"/>
    </source>
</evidence>
<comment type="catalytic activity">
    <reaction evidence="8">
        <text>L-seryl-[protein] + ATP = O-phospho-L-seryl-[protein] + ADP + H(+)</text>
        <dbReference type="Rhea" id="RHEA:17989"/>
        <dbReference type="Rhea" id="RHEA-COMP:9863"/>
        <dbReference type="Rhea" id="RHEA-COMP:11604"/>
        <dbReference type="ChEBI" id="CHEBI:15378"/>
        <dbReference type="ChEBI" id="CHEBI:29999"/>
        <dbReference type="ChEBI" id="CHEBI:30616"/>
        <dbReference type="ChEBI" id="CHEBI:83421"/>
        <dbReference type="ChEBI" id="CHEBI:456216"/>
        <dbReference type="EC" id="2.7.11.1"/>
    </reaction>
</comment>
<dbReference type="OMA" id="HERNEWE"/>
<dbReference type="InterPro" id="IPR050236">
    <property type="entry name" value="Ser_Thr_kinase_AGC"/>
</dbReference>
<feature type="region of interest" description="Disordered" evidence="9">
    <location>
        <begin position="1108"/>
        <end position="1135"/>
    </location>
</feature>
<dbReference type="GO" id="GO:0106310">
    <property type="term" value="F:protein serine kinase activity"/>
    <property type="evidence" value="ECO:0007669"/>
    <property type="project" value="RHEA"/>
</dbReference>
<dbReference type="InterPro" id="IPR008271">
    <property type="entry name" value="Ser/Thr_kinase_AS"/>
</dbReference>
<dbReference type="SMART" id="SM00233">
    <property type="entry name" value="PH"/>
    <property type="match status" value="1"/>
</dbReference>
<accession>B0EHH6</accession>
<dbReference type="VEuPathDB" id="AmoebaDB:EDI_014220"/>
<evidence type="ECO:0000256" key="3">
    <source>
        <dbReference type="ARBA" id="ARBA00022679"/>
    </source>
</evidence>
<dbReference type="PROSITE" id="PS00108">
    <property type="entry name" value="PROTEIN_KINASE_ST"/>
    <property type="match status" value="1"/>
</dbReference>
<dbReference type="EC" id="2.7.11.1" evidence="1"/>
<dbReference type="Gene3D" id="3.30.200.20">
    <property type="entry name" value="Phosphorylase Kinase, domain 1"/>
    <property type="match status" value="1"/>
</dbReference>
<dbReference type="InterPro" id="IPR011009">
    <property type="entry name" value="Kinase-like_dom_sf"/>
</dbReference>
<dbReference type="AlphaFoldDB" id="B0EHH6"/>
<dbReference type="CDD" id="cd00821">
    <property type="entry name" value="PH"/>
    <property type="match status" value="1"/>
</dbReference>
<dbReference type="Proteomes" id="UP000008076">
    <property type="component" value="Unassembled WGS sequence"/>
</dbReference>
<dbReference type="SUPFAM" id="SSF50729">
    <property type="entry name" value="PH domain-like"/>
    <property type="match status" value="1"/>
</dbReference>
<protein>
    <recommendedName>
        <fullName evidence="1">non-specific serine/threonine protein kinase</fullName>
        <ecNumber evidence="1">2.7.11.1</ecNumber>
    </recommendedName>
</protein>
<name>B0EHH6_ENTDS</name>
<evidence type="ECO:0000256" key="6">
    <source>
        <dbReference type="ARBA" id="ARBA00022840"/>
    </source>
</evidence>
<evidence type="ECO:0000256" key="8">
    <source>
        <dbReference type="ARBA" id="ARBA00048679"/>
    </source>
</evidence>
<dbReference type="FunFam" id="1.10.510.10:FF:000674">
    <property type="entry name" value="Serine/threonine protein kinase, putative"/>
    <property type="match status" value="1"/>
</dbReference>
<evidence type="ECO:0000256" key="1">
    <source>
        <dbReference type="ARBA" id="ARBA00012513"/>
    </source>
</evidence>
<evidence type="ECO:0000256" key="5">
    <source>
        <dbReference type="ARBA" id="ARBA00022777"/>
    </source>
</evidence>
<dbReference type="GO" id="GO:0004674">
    <property type="term" value="F:protein serine/threonine kinase activity"/>
    <property type="evidence" value="ECO:0007669"/>
    <property type="project" value="UniProtKB-KW"/>
</dbReference>
<dbReference type="KEGG" id="edi:EDI_014220"/>
<comment type="catalytic activity">
    <reaction evidence="7">
        <text>L-threonyl-[protein] + ATP = O-phospho-L-threonyl-[protein] + ADP + H(+)</text>
        <dbReference type="Rhea" id="RHEA:46608"/>
        <dbReference type="Rhea" id="RHEA-COMP:11060"/>
        <dbReference type="Rhea" id="RHEA-COMP:11605"/>
        <dbReference type="ChEBI" id="CHEBI:15378"/>
        <dbReference type="ChEBI" id="CHEBI:30013"/>
        <dbReference type="ChEBI" id="CHEBI:30616"/>
        <dbReference type="ChEBI" id="CHEBI:61977"/>
        <dbReference type="ChEBI" id="CHEBI:456216"/>
        <dbReference type="EC" id="2.7.11.1"/>
    </reaction>
</comment>
<dbReference type="InterPro" id="IPR001849">
    <property type="entry name" value="PH_domain"/>
</dbReference>
<evidence type="ECO:0000256" key="7">
    <source>
        <dbReference type="ARBA" id="ARBA00047899"/>
    </source>
</evidence>
<dbReference type="PROSITE" id="PS51285">
    <property type="entry name" value="AGC_KINASE_CTER"/>
    <property type="match status" value="1"/>
</dbReference>
<dbReference type="OrthoDB" id="63267at2759"/>
<dbReference type="InterPro" id="IPR011993">
    <property type="entry name" value="PH-like_dom_sf"/>
</dbReference>
<dbReference type="Pfam" id="PF00069">
    <property type="entry name" value="Pkinase"/>
    <property type="match status" value="1"/>
</dbReference>
<keyword evidence="6" id="KW-0067">ATP-binding</keyword>
<keyword evidence="13" id="KW-1185">Reference proteome</keyword>
<evidence type="ECO:0000256" key="9">
    <source>
        <dbReference type="SAM" id="MobiDB-lite"/>
    </source>
</evidence>
<feature type="domain" description="Protein kinase" evidence="10">
    <location>
        <begin position="770"/>
        <end position="1035"/>
    </location>
</feature>
<dbReference type="GO" id="GO:0005524">
    <property type="term" value="F:ATP binding"/>
    <property type="evidence" value="ECO:0007669"/>
    <property type="project" value="UniProtKB-KW"/>
</dbReference>
<evidence type="ECO:0000313" key="13">
    <source>
        <dbReference type="Proteomes" id="UP000008076"/>
    </source>
</evidence>
<organism evidence="13">
    <name type="scientific">Entamoeba dispar (strain ATCC PRA-260 / SAW760)</name>
    <dbReference type="NCBI Taxonomy" id="370354"/>
    <lineage>
        <taxon>Eukaryota</taxon>
        <taxon>Amoebozoa</taxon>
        <taxon>Evosea</taxon>
        <taxon>Archamoebae</taxon>
        <taxon>Mastigamoebida</taxon>
        <taxon>Entamoebidae</taxon>
        <taxon>Entamoeba</taxon>
    </lineage>
</organism>